<name>C8PKK0_9BACT</name>
<sequence length="143" mass="15696">MINLPKNCVVFTYPKMGDSGKFLPEELRGVAGLTGCTLQCKAYESAFAQIKALGFELIAVGSMGEAGTSEFKRATGATFEFINDEKFELEAPLGLETFTTGDGKKFYHRQTLIFRGGKEIKRFSRIAEPEQDAQNVLAALKSL</sequence>
<gene>
    <name evidence="1" type="ORF">CAMGR0001_0222</name>
</gene>
<evidence type="ECO:0000313" key="1">
    <source>
        <dbReference type="EMBL" id="EEV16609.1"/>
    </source>
</evidence>
<dbReference type="eggNOG" id="COG1225">
    <property type="taxonomic scope" value="Bacteria"/>
</dbReference>
<dbReference type="Proteomes" id="UP000005709">
    <property type="component" value="Unassembled WGS sequence"/>
</dbReference>
<keyword evidence="2" id="KW-1185">Reference proteome</keyword>
<proteinExistence type="predicted"/>
<reference evidence="1 2" key="1">
    <citation type="submission" date="2009-07" db="EMBL/GenBank/DDBJ databases">
        <authorList>
            <person name="Madupu R."/>
            <person name="Sebastian Y."/>
            <person name="Durkin A.S."/>
            <person name="Torralba M."/>
            <person name="Methe B."/>
            <person name="Sutton G.G."/>
            <person name="Strausberg R.L."/>
            <person name="Nelson K.E."/>
        </authorList>
    </citation>
    <scope>NUCLEOTIDE SEQUENCE [LARGE SCALE GENOMIC DNA]</scope>
    <source>
        <strain evidence="1 2">RM3268</strain>
    </source>
</reference>
<dbReference type="Gene3D" id="3.40.30.10">
    <property type="entry name" value="Glutaredoxin"/>
    <property type="match status" value="1"/>
</dbReference>
<accession>C8PKK0</accession>
<dbReference type="RefSeq" id="WP_005872837.1">
    <property type="nucleotide sequence ID" value="NZ_ACYG01000030.1"/>
</dbReference>
<dbReference type="OrthoDB" id="5354738at2"/>
<dbReference type="InterPro" id="IPR036249">
    <property type="entry name" value="Thioredoxin-like_sf"/>
</dbReference>
<protein>
    <submittedName>
        <fullName evidence="1">Uncharacterized protein</fullName>
    </submittedName>
</protein>
<evidence type="ECO:0000313" key="2">
    <source>
        <dbReference type="Proteomes" id="UP000005709"/>
    </source>
</evidence>
<comment type="caution">
    <text evidence="1">The sequence shown here is derived from an EMBL/GenBank/DDBJ whole genome shotgun (WGS) entry which is preliminary data.</text>
</comment>
<dbReference type="SUPFAM" id="SSF52833">
    <property type="entry name" value="Thioredoxin-like"/>
    <property type="match status" value="1"/>
</dbReference>
<organism evidence="1 2">
    <name type="scientific">Campylobacter gracilis RM3268</name>
    <dbReference type="NCBI Taxonomy" id="553220"/>
    <lineage>
        <taxon>Bacteria</taxon>
        <taxon>Pseudomonadati</taxon>
        <taxon>Campylobacterota</taxon>
        <taxon>Epsilonproteobacteria</taxon>
        <taxon>Campylobacterales</taxon>
        <taxon>Campylobacteraceae</taxon>
        <taxon>Campylobacter</taxon>
    </lineage>
</organism>
<dbReference type="AlphaFoldDB" id="C8PKK0"/>
<dbReference type="EMBL" id="ACYG01000030">
    <property type="protein sequence ID" value="EEV16609.1"/>
    <property type="molecule type" value="Genomic_DNA"/>
</dbReference>
<dbReference type="STRING" id="824.CGRAC_2150"/>